<dbReference type="InParanoid" id="Q0EWG6"/>
<name>Q0EWG6_9PROT</name>
<dbReference type="EMBL" id="AATS01000020">
    <property type="protein sequence ID" value="EAU53613.1"/>
    <property type="molecule type" value="Genomic_DNA"/>
</dbReference>
<reference evidence="2 3" key="1">
    <citation type="submission" date="2006-09" db="EMBL/GenBank/DDBJ databases">
        <authorList>
            <person name="Emerson D."/>
            <person name="Ferriera S."/>
            <person name="Johnson J."/>
            <person name="Kravitz S."/>
            <person name="Halpern A."/>
            <person name="Remington K."/>
            <person name="Beeson K."/>
            <person name="Tran B."/>
            <person name="Rogers Y.-H."/>
            <person name="Friedman R."/>
            <person name="Venter J.C."/>
        </authorList>
    </citation>
    <scope>NUCLEOTIDE SEQUENCE [LARGE SCALE GENOMIC DNA]</scope>
    <source>
        <strain evidence="2 3">PV-1</strain>
    </source>
</reference>
<evidence type="ECO:0000313" key="3">
    <source>
        <dbReference type="Proteomes" id="UP000005297"/>
    </source>
</evidence>
<dbReference type="AlphaFoldDB" id="Q0EWG6"/>
<feature type="transmembrane region" description="Helical" evidence="1">
    <location>
        <begin position="171"/>
        <end position="191"/>
    </location>
</feature>
<comment type="caution">
    <text evidence="2">The sequence shown here is derived from an EMBL/GenBank/DDBJ whole genome shotgun (WGS) entry which is preliminary data.</text>
</comment>
<keyword evidence="1" id="KW-0472">Membrane</keyword>
<organism evidence="2 3">
    <name type="scientific">Mariprofundus ferrooxydans PV-1</name>
    <dbReference type="NCBI Taxonomy" id="314345"/>
    <lineage>
        <taxon>Bacteria</taxon>
        <taxon>Pseudomonadati</taxon>
        <taxon>Pseudomonadota</taxon>
        <taxon>Candidatius Mariprofundia</taxon>
        <taxon>Mariprofundales</taxon>
        <taxon>Mariprofundaceae</taxon>
        <taxon>Mariprofundus</taxon>
    </lineage>
</organism>
<keyword evidence="3" id="KW-1185">Reference proteome</keyword>
<gene>
    <name evidence="2" type="ORF">SPV1_13477</name>
</gene>
<evidence type="ECO:0000313" key="2">
    <source>
        <dbReference type="EMBL" id="EAU53613.1"/>
    </source>
</evidence>
<dbReference type="HOGENOM" id="CLU_1000416_0_0_0"/>
<keyword evidence="1" id="KW-1133">Transmembrane helix</keyword>
<accession>Q0EWG6</accession>
<proteinExistence type="predicted"/>
<dbReference type="Proteomes" id="UP000005297">
    <property type="component" value="Unassembled WGS sequence"/>
</dbReference>
<protein>
    <submittedName>
        <fullName evidence="2">Uncharacterized protein</fullName>
    </submittedName>
</protein>
<evidence type="ECO:0000256" key="1">
    <source>
        <dbReference type="SAM" id="Phobius"/>
    </source>
</evidence>
<keyword evidence="1" id="KW-0812">Transmembrane</keyword>
<sequence>MYYLAKTTILLFSLLLMFVLPGCASGPAKPKVEVLESIGPFNYEMSIDDVQSTLNNKGQAVFKALYGKDSYVLLNYYFNYFNKSYVFAFKNFKLIAIIEEPVFIEAWDAALNSDDELGNLPFEQGLGKLYEELVSRKENIIYDDFVDIEISHRQWVQKSERSTSANVSGGLTMLALIPIVLPMAPVALMMAPMEKANQKLIESNRKVISSIHLGDSVAHVKELLGEKGLADPKSKKTAYEVFAHELIFGIRDGKVEWISSYQKYQMIQKLQQLQGFRW</sequence>